<evidence type="ECO:0000256" key="1">
    <source>
        <dbReference type="SAM" id="Phobius"/>
    </source>
</evidence>
<sequence length="176" mass="20010">MIITSSGPLAKISGISKILLVINDSLFLLVVLIIPSNFVYRYIQLCKNNLFEFKHGIAIVFLVIIGWGIYVSSIIAVMTRGKEYENEFEQFITSNLPLNLHKITFFGGYMHNVDLQLCVISAVIQIILSYLIISYCIFGIITYLRKNQSQFSLGKLRIQNQVTKALLGQVRLFKIN</sequence>
<protein>
    <submittedName>
        <fullName evidence="3">ABC transmembrane type-1 domain-containing protein</fullName>
    </submittedName>
</protein>
<feature type="transmembrane region" description="Helical" evidence="1">
    <location>
        <begin position="119"/>
        <end position="144"/>
    </location>
</feature>
<dbReference type="PANTHER" id="PTHR46178">
    <property type="entry name" value="SEVEN TM RECEPTOR"/>
    <property type="match status" value="1"/>
</dbReference>
<dbReference type="Pfam" id="PF10326">
    <property type="entry name" value="7TM_GPCR_Str"/>
    <property type="match status" value="1"/>
</dbReference>
<proteinExistence type="predicted"/>
<accession>A0A914Y397</accession>
<feature type="transmembrane region" description="Helical" evidence="1">
    <location>
        <begin position="26"/>
        <end position="43"/>
    </location>
</feature>
<keyword evidence="2" id="KW-1185">Reference proteome</keyword>
<name>A0A914Y397_9BILA</name>
<dbReference type="SUPFAM" id="SSF81321">
    <property type="entry name" value="Family A G protein-coupled receptor-like"/>
    <property type="match status" value="1"/>
</dbReference>
<organism evidence="2 3">
    <name type="scientific">Panagrolaimus superbus</name>
    <dbReference type="NCBI Taxonomy" id="310955"/>
    <lineage>
        <taxon>Eukaryota</taxon>
        <taxon>Metazoa</taxon>
        <taxon>Ecdysozoa</taxon>
        <taxon>Nematoda</taxon>
        <taxon>Chromadorea</taxon>
        <taxon>Rhabditida</taxon>
        <taxon>Tylenchina</taxon>
        <taxon>Panagrolaimomorpha</taxon>
        <taxon>Panagrolaimoidea</taxon>
        <taxon>Panagrolaimidae</taxon>
        <taxon>Panagrolaimus</taxon>
    </lineage>
</organism>
<dbReference type="AlphaFoldDB" id="A0A914Y397"/>
<evidence type="ECO:0000313" key="2">
    <source>
        <dbReference type="Proteomes" id="UP000887577"/>
    </source>
</evidence>
<dbReference type="WBParaSite" id="PSU_v2.g1466.t1">
    <property type="protein sequence ID" value="PSU_v2.g1466.t1"/>
    <property type="gene ID" value="PSU_v2.g1466"/>
</dbReference>
<keyword evidence="1" id="KW-1133">Transmembrane helix</keyword>
<feature type="transmembrane region" description="Helical" evidence="1">
    <location>
        <begin position="55"/>
        <end position="78"/>
    </location>
</feature>
<keyword evidence="1" id="KW-0472">Membrane</keyword>
<dbReference type="PANTHER" id="PTHR46178:SF9">
    <property type="entry name" value="SEVEN TM RECEPTOR"/>
    <property type="match status" value="1"/>
</dbReference>
<keyword evidence="1" id="KW-0812">Transmembrane</keyword>
<reference evidence="3" key="1">
    <citation type="submission" date="2022-11" db="UniProtKB">
        <authorList>
            <consortium name="WormBaseParasite"/>
        </authorList>
    </citation>
    <scope>IDENTIFICATION</scope>
</reference>
<dbReference type="Proteomes" id="UP000887577">
    <property type="component" value="Unplaced"/>
</dbReference>
<dbReference type="InterPro" id="IPR019428">
    <property type="entry name" value="7TM_GPCR_serpentine_rcpt_Str"/>
</dbReference>
<evidence type="ECO:0000313" key="3">
    <source>
        <dbReference type="WBParaSite" id="PSU_v2.g1466.t1"/>
    </source>
</evidence>